<protein>
    <recommendedName>
        <fullName evidence="2">dTDP-4-dehydrorhamnose reductase</fullName>
        <ecNumber evidence="2">1.1.1.133</ecNumber>
    </recommendedName>
</protein>
<evidence type="ECO:0000313" key="5">
    <source>
        <dbReference type="Proteomes" id="UP000004431"/>
    </source>
</evidence>
<dbReference type="InterPro" id="IPR005913">
    <property type="entry name" value="dTDP_dehydrorham_reduct"/>
</dbReference>
<dbReference type="GO" id="GO:0008831">
    <property type="term" value="F:dTDP-4-dehydrorhamnose reductase activity"/>
    <property type="evidence" value="ECO:0007669"/>
    <property type="project" value="UniProtKB-EC"/>
</dbReference>
<organism evidence="4 5">
    <name type="scientific">Fannyhessea vaginae PB189-T1-4</name>
    <dbReference type="NCBI Taxonomy" id="866774"/>
    <lineage>
        <taxon>Bacteria</taxon>
        <taxon>Bacillati</taxon>
        <taxon>Actinomycetota</taxon>
        <taxon>Coriobacteriia</taxon>
        <taxon>Coriobacteriales</taxon>
        <taxon>Atopobiaceae</taxon>
        <taxon>Fannyhessea</taxon>
    </lineage>
</organism>
<dbReference type="Proteomes" id="UP000004431">
    <property type="component" value="Unassembled WGS sequence"/>
</dbReference>
<keyword evidence="5" id="KW-1185">Reference proteome</keyword>
<dbReference type="Pfam" id="PF04321">
    <property type="entry name" value="RmlD_sub_bind"/>
    <property type="match status" value="1"/>
</dbReference>
<reference evidence="4 5" key="1">
    <citation type="submission" date="2010-08" db="EMBL/GenBank/DDBJ databases">
        <authorList>
            <person name="Durkin A.S."/>
            <person name="Madupu R."/>
            <person name="Torralba M."/>
            <person name="Gillis M."/>
            <person name="Methe B."/>
            <person name="Sutton G."/>
            <person name="Nelson K.E."/>
        </authorList>
    </citation>
    <scope>NUCLEOTIDE SEQUENCE [LARGE SCALE GENOMIC DNA]</scope>
    <source>
        <strain evidence="4 5">PB189-T1-4</strain>
    </source>
</reference>
<dbReference type="EMBL" id="AEDQ01000033">
    <property type="protein sequence ID" value="EFL43576.1"/>
    <property type="molecule type" value="Genomic_DNA"/>
</dbReference>
<dbReference type="InterPro" id="IPR029903">
    <property type="entry name" value="RmlD-like-bd"/>
</dbReference>
<dbReference type="InterPro" id="IPR036291">
    <property type="entry name" value="NAD(P)-bd_dom_sf"/>
</dbReference>
<gene>
    <name evidence="4" type="primary">rfbD</name>
    <name evidence="4" type="ORF">HMPREF9248_0694</name>
</gene>
<dbReference type="EC" id="1.1.1.133" evidence="2"/>
<evidence type="ECO:0000259" key="3">
    <source>
        <dbReference type="Pfam" id="PF04321"/>
    </source>
</evidence>
<evidence type="ECO:0000256" key="1">
    <source>
        <dbReference type="ARBA" id="ARBA00010944"/>
    </source>
</evidence>
<dbReference type="NCBIfam" id="TIGR01214">
    <property type="entry name" value="rmlD"/>
    <property type="match status" value="1"/>
</dbReference>
<comment type="caution">
    <text evidence="4">The sequence shown here is derived from an EMBL/GenBank/DDBJ whole genome shotgun (WGS) entry which is preliminary data.</text>
</comment>
<dbReference type="SUPFAM" id="SSF51735">
    <property type="entry name" value="NAD(P)-binding Rossmann-fold domains"/>
    <property type="match status" value="1"/>
</dbReference>
<sequence>MHILVTGSHGQLGRALEHLFSHGSSEAGALPASYKAAQVDYIDMDDCDISSQQAVEEWFSSHEPYDLVINCAAMTNVDGCDANRLAAFAANAQGPYNLAHACNNQHAALVHVSTDYVFAGTQQRPRVEDDMVCPISGYGQSKLAGEALVRVTCPASFIVRTAWLYGYTGKNFVKTMLSLAQTHESISVVDDQFGNPTSAEDLALAIVRIAAGAPYGVYHCTCEGTCSWADFAQAIMDEFAKPCRVTRISSATYKEQHPQSASRPHYSSLDNANMRRAGIPPMRSWREALHSYATNCALYEKRA</sequence>
<name>A0ABP2J080_9ACTN</name>
<dbReference type="PANTHER" id="PTHR10491">
    <property type="entry name" value="DTDP-4-DEHYDRORHAMNOSE REDUCTASE"/>
    <property type="match status" value="1"/>
</dbReference>
<dbReference type="PANTHER" id="PTHR10491:SF4">
    <property type="entry name" value="METHIONINE ADENOSYLTRANSFERASE 2 SUBUNIT BETA"/>
    <property type="match status" value="1"/>
</dbReference>
<dbReference type="RefSeq" id="WP_006304698.1">
    <property type="nucleotide sequence ID" value="NZ_AEDQ01000033.1"/>
</dbReference>
<comment type="pathway">
    <text evidence="2">Carbohydrate biosynthesis; dTDP-L-rhamnose biosynthesis.</text>
</comment>
<comment type="function">
    <text evidence="2">Catalyzes the reduction of dTDP-6-deoxy-L-lyxo-4-hexulose to yield dTDP-L-rhamnose.</text>
</comment>
<evidence type="ECO:0000313" key="4">
    <source>
        <dbReference type="EMBL" id="EFL43576.1"/>
    </source>
</evidence>
<dbReference type="Gene3D" id="3.90.25.10">
    <property type="entry name" value="UDP-galactose 4-epimerase, domain 1"/>
    <property type="match status" value="1"/>
</dbReference>
<dbReference type="CDD" id="cd05254">
    <property type="entry name" value="dTDP_HR_like_SDR_e"/>
    <property type="match status" value="1"/>
</dbReference>
<proteinExistence type="inferred from homology"/>
<keyword evidence="2 4" id="KW-0560">Oxidoreductase</keyword>
<accession>A0ABP2J080</accession>
<dbReference type="Gene3D" id="3.40.50.720">
    <property type="entry name" value="NAD(P)-binding Rossmann-like Domain"/>
    <property type="match status" value="1"/>
</dbReference>
<feature type="domain" description="RmlD-like substrate binding" evidence="3">
    <location>
        <begin position="1"/>
        <end position="295"/>
    </location>
</feature>
<keyword evidence="2" id="KW-0521">NADP</keyword>
<evidence type="ECO:0000256" key="2">
    <source>
        <dbReference type="RuleBase" id="RU364082"/>
    </source>
</evidence>
<comment type="similarity">
    <text evidence="1 2">Belongs to the dTDP-4-dehydrorhamnose reductase family.</text>
</comment>